<feature type="domain" description="XdhC- CoxI" evidence="1">
    <location>
        <begin position="15"/>
        <end position="69"/>
    </location>
</feature>
<dbReference type="Pfam" id="PF02625">
    <property type="entry name" value="XdhC_CoxI"/>
    <property type="match status" value="1"/>
</dbReference>
<dbReference type="PANTHER" id="PTHR30388:SF4">
    <property type="entry name" value="MOLYBDENUM COFACTOR INSERTION CHAPERONE PAOD"/>
    <property type="match status" value="1"/>
</dbReference>
<evidence type="ECO:0000313" key="4">
    <source>
        <dbReference type="Proteomes" id="UP001069090"/>
    </source>
</evidence>
<dbReference type="RefSeq" id="WP_258332512.1">
    <property type="nucleotide sequence ID" value="NZ_JAPTGG010000012.1"/>
</dbReference>
<evidence type="ECO:0000259" key="2">
    <source>
        <dbReference type="Pfam" id="PF13478"/>
    </source>
</evidence>
<accession>A0A9J6RPS3</accession>
<gene>
    <name evidence="3" type="ORF">O0V09_14130</name>
</gene>
<name>A0A9J6RPS3_9GAMM</name>
<reference evidence="3 4" key="1">
    <citation type="submission" date="2022-12" db="EMBL/GenBank/DDBJ databases">
        <title>Dasania phycosphaerae sp. nov., isolated from particulate material of the south coast of Korea.</title>
        <authorList>
            <person name="Jiang Y."/>
        </authorList>
    </citation>
    <scope>NUCLEOTIDE SEQUENCE [LARGE SCALE GENOMIC DNA]</scope>
    <source>
        <strain evidence="3 4">GY-19</strain>
    </source>
</reference>
<keyword evidence="4" id="KW-1185">Reference proteome</keyword>
<comment type="caution">
    <text evidence="3">The sequence shown here is derived from an EMBL/GenBank/DDBJ whole genome shotgun (WGS) entry which is preliminary data.</text>
</comment>
<dbReference type="InterPro" id="IPR036291">
    <property type="entry name" value="NAD(P)-bd_dom_sf"/>
</dbReference>
<dbReference type="InterPro" id="IPR052698">
    <property type="entry name" value="MoCofactor_Util/Proc"/>
</dbReference>
<organism evidence="3 4">
    <name type="scientific">Dasania phycosphaerae</name>
    <dbReference type="NCBI Taxonomy" id="2950436"/>
    <lineage>
        <taxon>Bacteria</taxon>
        <taxon>Pseudomonadati</taxon>
        <taxon>Pseudomonadota</taxon>
        <taxon>Gammaproteobacteria</taxon>
        <taxon>Cellvibrionales</taxon>
        <taxon>Spongiibacteraceae</taxon>
        <taxon>Dasania</taxon>
    </lineage>
</organism>
<dbReference type="Pfam" id="PF13478">
    <property type="entry name" value="XdhC_C"/>
    <property type="match status" value="1"/>
</dbReference>
<dbReference type="InterPro" id="IPR003777">
    <property type="entry name" value="XdhC_CoxI"/>
</dbReference>
<feature type="domain" description="XdhC Rossmann" evidence="2">
    <location>
        <begin position="163"/>
        <end position="305"/>
    </location>
</feature>
<evidence type="ECO:0000313" key="3">
    <source>
        <dbReference type="EMBL" id="MCZ0866346.1"/>
    </source>
</evidence>
<protein>
    <submittedName>
        <fullName evidence="3">XdhC family protein</fullName>
    </submittedName>
</protein>
<proteinExistence type="predicted"/>
<dbReference type="Proteomes" id="UP001069090">
    <property type="component" value="Unassembled WGS sequence"/>
</dbReference>
<evidence type="ECO:0000259" key="1">
    <source>
        <dbReference type="Pfam" id="PF02625"/>
    </source>
</evidence>
<sequence length="329" mass="35535">MDSSQLAVLQGAMACLQQGRAVTLVSVARTWGTSPRPVGSLLAVSADGRFYGSISGGCVEDDLISRLVEQPIQQPQLMLYGETDAQRHRFGLPCGGVLELVLEPLNNSGEVQRLIDAISQRQALTRQLSLSDGSSRCVHFQTGDKPQLSDQQWVNVFGPVWRLLIIGAGETSRYLAEMAPALGYSVAVCDPRSAYREAWPLSELPVLAGFPDDVVTAFKPDPRTAIVTLSHDPRVDDMALLTALKSEAFYVGALGSKATSAKRRQRFLEHFDFTEVELARLHAPVGLAIGSKTPAEIALSVLAELTALKNEVVKSAPCKEQNNYSVSSA</sequence>
<dbReference type="Gene3D" id="3.40.50.720">
    <property type="entry name" value="NAD(P)-binding Rossmann-like Domain"/>
    <property type="match status" value="1"/>
</dbReference>
<dbReference type="SUPFAM" id="SSF51735">
    <property type="entry name" value="NAD(P)-binding Rossmann-fold domains"/>
    <property type="match status" value="1"/>
</dbReference>
<dbReference type="EMBL" id="JAPTGG010000012">
    <property type="protein sequence ID" value="MCZ0866346.1"/>
    <property type="molecule type" value="Genomic_DNA"/>
</dbReference>
<dbReference type="PANTHER" id="PTHR30388">
    <property type="entry name" value="ALDEHYDE OXIDOREDUCTASE MOLYBDENUM COFACTOR ASSEMBLY PROTEIN"/>
    <property type="match status" value="1"/>
</dbReference>
<dbReference type="InterPro" id="IPR027051">
    <property type="entry name" value="XdhC_Rossmann_dom"/>
</dbReference>
<dbReference type="AlphaFoldDB" id="A0A9J6RPS3"/>